<protein>
    <recommendedName>
        <fullName evidence="2">EAL domain-containing protein</fullName>
    </recommendedName>
</protein>
<name>A0A3B0T4J8_9ZZZZ</name>
<evidence type="ECO:0008006" key="2">
    <source>
        <dbReference type="Google" id="ProtNLM"/>
    </source>
</evidence>
<dbReference type="SUPFAM" id="SSF141868">
    <property type="entry name" value="EAL domain-like"/>
    <property type="match status" value="1"/>
</dbReference>
<gene>
    <name evidence="1" type="ORF">MNBD_ALPHA01-910</name>
</gene>
<evidence type="ECO:0000313" key="1">
    <source>
        <dbReference type="EMBL" id="VAW07259.1"/>
    </source>
</evidence>
<sequence>MRPMENTTYMESSAPPCQVDELISAMRPVKRHPEGYRGIHLHFSLLGREHKQPYHRRAIATAFNKLIHSNLGQLFWTSSFDVVFICKDCSLAQLDIAILAARRAVEDSPLVREYVEAGRDDELCDWYDLATEMDRFTKMIEGLKQAALEPEEEKITEAPSLKSMINSLNQKLGAVESKSGVNPNPPVTAVETTRPRYDPIARKDTVTPMGPIQLDQLERNLINMEIDRMILNQTAYVIVGNSIPQPIFVEYYVAVEEIKKNLLPNYNMYADKWLFQRLTRTFDNKLMQALPDKDGIHSQIVSININVETVFTPEFDKFIARFKQKNSQPLILEMGLFDVISDIQKYYDAREKLTGLGCRISLDAIDIQALSVLDRELLAVDFLKINWKSDYGKFMNGPMKDKIISAISAHGNMRIILCHCDAETALEFGRVAGIHMYQGFLVDKKFGG</sequence>
<dbReference type="EMBL" id="UOEJ01000266">
    <property type="protein sequence ID" value="VAW07259.1"/>
    <property type="molecule type" value="Genomic_DNA"/>
</dbReference>
<accession>A0A3B0T4J8</accession>
<dbReference type="Gene3D" id="3.20.20.450">
    <property type="entry name" value="EAL domain"/>
    <property type="match status" value="1"/>
</dbReference>
<proteinExistence type="predicted"/>
<dbReference type="AlphaFoldDB" id="A0A3B0T4J8"/>
<organism evidence="1">
    <name type="scientific">hydrothermal vent metagenome</name>
    <dbReference type="NCBI Taxonomy" id="652676"/>
    <lineage>
        <taxon>unclassified sequences</taxon>
        <taxon>metagenomes</taxon>
        <taxon>ecological metagenomes</taxon>
    </lineage>
</organism>
<dbReference type="InterPro" id="IPR035919">
    <property type="entry name" value="EAL_sf"/>
</dbReference>
<reference evidence="1" key="1">
    <citation type="submission" date="2018-06" db="EMBL/GenBank/DDBJ databases">
        <authorList>
            <person name="Zhirakovskaya E."/>
        </authorList>
    </citation>
    <scope>NUCLEOTIDE SEQUENCE</scope>
</reference>